<sequence>MPGGRSSNKHLGKPARQLLFSEALQQTRTPSPASQEHPTNQSLVMVDTSQGATMDRILQEISVVGRRLEGMDSMMTSLTEDTKSMSLDIAGFQTRVTALEQRVATVETQFQRAHRLIPKRRDGANHPRPIIACFLRHTQARQLLQKARMQGPFHMNNLQIWMTADFSKETSEHREAFLALRPRLRQLEIKFGLFEPARMWIIKNNVSKDLYDPTDLSLYLDSFSDRPMDTASRSQPQALITTTLNSLPKESALEQPNHDPSETLNRGRDLERLSKNHDDRGQVLHAVAKYTQVTDRDKSCSPLKPSPAPT</sequence>
<evidence type="ECO:0000313" key="2">
    <source>
        <dbReference type="EMBL" id="KAJ1180521.1"/>
    </source>
</evidence>
<keyword evidence="3" id="KW-1185">Reference proteome</keyword>
<feature type="region of interest" description="Disordered" evidence="1">
    <location>
        <begin position="247"/>
        <end position="310"/>
    </location>
</feature>
<protein>
    <submittedName>
        <fullName evidence="2">Uncharacterized protein</fullName>
    </submittedName>
</protein>
<dbReference type="AlphaFoldDB" id="A0AAV7TWE2"/>
<proteinExistence type="predicted"/>
<evidence type="ECO:0000313" key="3">
    <source>
        <dbReference type="Proteomes" id="UP001066276"/>
    </source>
</evidence>
<feature type="compositionally biased region" description="Basic and acidic residues" evidence="1">
    <location>
        <begin position="256"/>
        <end position="282"/>
    </location>
</feature>
<accession>A0AAV7TWE2</accession>
<reference evidence="2" key="1">
    <citation type="journal article" date="2022" name="bioRxiv">
        <title>Sequencing and chromosome-scale assembly of the giantPleurodeles waltlgenome.</title>
        <authorList>
            <person name="Brown T."/>
            <person name="Elewa A."/>
            <person name="Iarovenko S."/>
            <person name="Subramanian E."/>
            <person name="Araus A.J."/>
            <person name="Petzold A."/>
            <person name="Susuki M."/>
            <person name="Suzuki K.-i.T."/>
            <person name="Hayashi T."/>
            <person name="Toyoda A."/>
            <person name="Oliveira C."/>
            <person name="Osipova E."/>
            <person name="Leigh N.D."/>
            <person name="Simon A."/>
            <person name="Yun M.H."/>
        </authorList>
    </citation>
    <scope>NUCLEOTIDE SEQUENCE</scope>
    <source>
        <strain evidence="2">20211129_DDA</strain>
        <tissue evidence="2">Liver</tissue>
    </source>
</reference>
<organism evidence="2 3">
    <name type="scientific">Pleurodeles waltl</name>
    <name type="common">Iberian ribbed newt</name>
    <dbReference type="NCBI Taxonomy" id="8319"/>
    <lineage>
        <taxon>Eukaryota</taxon>
        <taxon>Metazoa</taxon>
        <taxon>Chordata</taxon>
        <taxon>Craniata</taxon>
        <taxon>Vertebrata</taxon>
        <taxon>Euteleostomi</taxon>
        <taxon>Amphibia</taxon>
        <taxon>Batrachia</taxon>
        <taxon>Caudata</taxon>
        <taxon>Salamandroidea</taxon>
        <taxon>Salamandridae</taxon>
        <taxon>Pleurodelinae</taxon>
        <taxon>Pleurodeles</taxon>
    </lineage>
</organism>
<evidence type="ECO:0000256" key="1">
    <source>
        <dbReference type="SAM" id="MobiDB-lite"/>
    </source>
</evidence>
<dbReference type="Gene3D" id="3.30.70.1820">
    <property type="entry name" value="L1 transposable element, RRM domain"/>
    <property type="match status" value="1"/>
</dbReference>
<gene>
    <name evidence="2" type="ORF">NDU88_005742</name>
</gene>
<dbReference type="EMBL" id="JANPWB010000006">
    <property type="protein sequence ID" value="KAJ1180521.1"/>
    <property type="molecule type" value="Genomic_DNA"/>
</dbReference>
<dbReference type="Proteomes" id="UP001066276">
    <property type="component" value="Chromosome 3_2"/>
</dbReference>
<name>A0AAV7TWE2_PLEWA</name>
<comment type="caution">
    <text evidence="2">The sequence shown here is derived from an EMBL/GenBank/DDBJ whole genome shotgun (WGS) entry which is preliminary data.</text>
</comment>